<dbReference type="InterPro" id="IPR051052">
    <property type="entry name" value="Diverse_substrate_MTase"/>
</dbReference>
<dbReference type="PANTHER" id="PTHR44942:SF4">
    <property type="entry name" value="METHYLTRANSFERASE TYPE 11 DOMAIN-CONTAINING PROTEIN"/>
    <property type="match status" value="1"/>
</dbReference>
<dbReference type="GO" id="GO:0008757">
    <property type="term" value="F:S-adenosylmethionine-dependent methyltransferase activity"/>
    <property type="evidence" value="ECO:0007669"/>
    <property type="project" value="InterPro"/>
</dbReference>
<feature type="domain" description="Methyltransferase type 11" evidence="4">
    <location>
        <begin position="43"/>
        <end position="133"/>
    </location>
</feature>
<reference evidence="5 6" key="1">
    <citation type="submission" date="2019-03" db="EMBL/GenBank/DDBJ databases">
        <title>Genomic Encyclopedia of Type Strains, Phase III (KMG-III): the genomes of soil and plant-associated and newly described type strains.</title>
        <authorList>
            <person name="Whitman W."/>
        </authorList>
    </citation>
    <scope>NUCLEOTIDE SEQUENCE [LARGE SCALE GENOMIC DNA]</scope>
    <source>
        <strain evidence="5 6">VKM Ac-2573</strain>
    </source>
</reference>
<keyword evidence="6" id="KW-1185">Reference proteome</keyword>
<dbReference type="CDD" id="cd02440">
    <property type="entry name" value="AdoMet_MTases"/>
    <property type="match status" value="1"/>
</dbReference>
<sequence>MHLKLQREFMSFPERSEERPGAAELRAASYRLLGLQRGATCIDVACGAGHAVAELARKGLKVTGIDADPDAVEAARERVPAAMFHVAHSDDLPLADGSMDGYRAMRLFHLLEDPAPTIAEAHRVLRPGGRIVVGGLDYGFVMITSADQDLTDVIRLGLESHTVSPRATRTLREVLLDAKFQDVEVVVHTEVITDHQQLAPQLRAAATAAVDEALITKEDADTWLTEQATRARHGHFLAAIPTILVAARR</sequence>
<dbReference type="GO" id="GO:0032259">
    <property type="term" value="P:methylation"/>
    <property type="evidence" value="ECO:0007669"/>
    <property type="project" value="UniProtKB-KW"/>
</dbReference>
<gene>
    <name evidence="5" type="ORF">EV653_5543</name>
</gene>
<dbReference type="AlphaFoldDB" id="A0A4R8C6A4"/>
<dbReference type="InterPro" id="IPR029063">
    <property type="entry name" value="SAM-dependent_MTases_sf"/>
</dbReference>
<comment type="similarity">
    <text evidence="1">Belongs to the methyltransferase superfamily.</text>
</comment>
<accession>A0A4R8C6A4</accession>
<evidence type="ECO:0000256" key="3">
    <source>
        <dbReference type="ARBA" id="ARBA00022679"/>
    </source>
</evidence>
<keyword evidence="2 5" id="KW-0489">Methyltransferase</keyword>
<dbReference type="PANTHER" id="PTHR44942">
    <property type="entry name" value="METHYLTRANSF_11 DOMAIN-CONTAINING PROTEIN"/>
    <property type="match status" value="1"/>
</dbReference>
<evidence type="ECO:0000256" key="2">
    <source>
        <dbReference type="ARBA" id="ARBA00022603"/>
    </source>
</evidence>
<organism evidence="5 6">
    <name type="scientific">Kribbella pratensis</name>
    <dbReference type="NCBI Taxonomy" id="2512112"/>
    <lineage>
        <taxon>Bacteria</taxon>
        <taxon>Bacillati</taxon>
        <taxon>Actinomycetota</taxon>
        <taxon>Actinomycetes</taxon>
        <taxon>Propionibacteriales</taxon>
        <taxon>Kribbellaceae</taxon>
        <taxon>Kribbella</taxon>
    </lineage>
</organism>
<dbReference type="Gene3D" id="3.40.50.150">
    <property type="entry name" value="Vaccinia Virus protein VP39"/>
    <property type="match status" value="1"/>
</dbReference>
<evidence type="ECO:0000259" key="4">
    <source>
        <dbReference type="Pfam" id="PF08241"/>
    </source>
</evidence>
<dbReference type="EMBL" id="SODP01000002">
    <property type="protein sequence ID" value="TDW71459.1"/>
    <property type="molecule type" value="Genomic_DNA"/>
</dbReference>
<dbReference type="InterPro" id="IPR013216">
    <property type="entry name" value="Methyltransf_11"/>
</dbReference>
<dbReference type="Proteomes" id="UP000295146">
    <property type="component" value="Unassembled WGS sequence"/>
</dbReference>
<proteinExistence type="inferred from homology"/>
<comment type="caution">
    <text evidence="5">The sequence shown here is derived from an EMBL/GenBank/DDBJ whole genome shotgun (WGS) entry which is preliminary data.</text>
</comment>
<keyword evidence="3" id="KW-0808">Transferase</keyword>
<evidence type="ECO:0000313" key="6">
    <source>
        <dbReference type="Proteomes" id="UP000295146"/>
    </source>
</evidence>
<protein>
    <submittedName>
        <fullName evidence="5">Methyltransferase family protein</fullName>
    </submittedName>
</protein>
<evidence type="ECO:0000313" key="5">
    <source>
        <dbReference type="EMBL" id="TDW71459.1"/>
    </source>
</evidence>
<name>A0A4R8C6A4_9ACTN</name>
<dbReference type="Pfam" id="PF08241">
    <property type="entry name" value="Methyltransf_11"/>
    <property type="match status" value="1"/>
</dbReference>
<dbReference type="SUPFAM" id="SSF53335">
    <property type="entry name" value="S-adenosyl-L-methionine-dependent methyltransferases"/>
    <property type="match status" value="1"/>
</dbReference>
<evidence type="ECO:0000256" key="1">
    <source>
        <dbReference type="ARBA" id="ARBA00008361"/>
    </source>
</evidence>